<feature type="compositionally biased region" description="Basic and acidic residues" evidence="1">
    <location>
        <begin position="254"/>
        <end position="272"/>
    </location>
</feature>
<name>A0ABW5KN19_9SPHI</name>
<gene>
    <name evidence="3" type="ORF">ACFSR5_15895</name>
</gene>
<sequence>MKKTVFFTTLHLLFVLISSAQEQAIAIVHYQFKHINDTMQMGQYLRDEVATYLGKHSSYYASYSGIRANEEMEQQMSDPNFDGNLVLTKNSTPITRYYFFDNQHSKAKEIVHIAGDLFSTDSDYPEQKWVLTSSQKVIGGYTCQKATTHFKGRDYVVWFTTELPFAAGPWKLRGLPGLILDARDTKEEVIFEYAGFDKLENSTFLIGVPDKAYSSTPTEVKKLLDAFRANPQAYLEAKSRTARSTPGSAQPNRVDIHASKEVDNTNKMDPSRIKSMNVKTDESYKPSKTTNNPIERTP</sequence>
<accession>A0ABW5KN19</accession>
<organism evidence="3 4">
    <name type="scientific">Sphingobacterium suaedae</name>
    <dbReference type="NCBI Taxonomy" id="1686402"/>
    <lineage>
        <taxon>Bacteria</taxon>
        <taxon>Pseudomonadati</taxon>
        <taxon>Bacteroidota</taxon>
        <taxon>Sphingobacteriia</taxon>
        <taxon>Sphingobacteriales</taxon>
        <taxon>Sphingobacteriaceae</taxon>
        <taxon>Sphingobacterium</taxon>
    </lineage>
</organism>
<dbReference type="NCBIfam" id="TIGR01200">
    <property type="entry name" value="GLPGLI"/>
    <property type="match status" value="1"/>
</dbReference>
<proteinExistence type="predicted"/>
<feature type="chain" id="PRO_5045458661" evidence="2">
    <location>
        <begin position="21"/>
        <end position="298"/>
    </location>
</feature>
<evidence type="ECO:0000313" key="3">
    <source>
        <dbReference type="EMBL" id="MFD2549130.1"/>
    </source>
</evidence>
<evidence type="ECO:0000256" key="1">
    <source>
        <dbReference type="SAM" id="MobiDB-lite"/>
    </source>
</evidence>
<comment type="caution">
    <text evidence="3">The sequence shown here is derived from an EMBL/GenBank/DDBJ whole genome shotgun (WGS) entry which is preliminary data.</text>
</comment>
<feature type="compositionally biased region" description="Polar residues" evidence="1">
    <location>
        <begin position="286"/>
        <end position="298"/>
    </location>
</feature>
<protein>
    <submittedName>
        <fullName evidence="3">GLPGLI family protein</fullName>
    </submittedName>
</protein>
<keyword evidence="4" id="KW-1185">Reference proteome</keyword>
<feature type="compositionally biased region" description="Polar residues" evidence="1">
    <location>
        <begin position="242"/>
        <end position="251"/>
    </location>
</feature>
<evidence type="ECO:0000313" key="4">
    <source>
        <dbReference type="Proteomes" id="UP001597545"/>
    </source>
</evidence>
<dbReference type="InterPro" id="IPR005901">
    <property type="entry name" value="GLPGLI"/>
</dbReference>
<evidence type="ECO:0000256" key="2">
    <source>
        <dbReference type="SAM" id="SignalP"/>
    </source>
</evidence>
<feature type="region of interest" description="Disordered" evidence="1">
    <location>
        <begin position="237"/>
        <end position="298"/>
    </location>
</feature>
<feature type="signal peptide" evidence="2">
    <location>
        <begin position="1"/>
        <end position="20"/>
    </location>
</feature>
<dbReference type="EMBL" id="JBHULR010000015">
    <property type="protein sequence ID" value="MFD2549130.1"/>
    <property type="molecule type" value="Genomic_DNA"/>
</dbReference>
<dbReference type="Pfam" id="PF22252">
    <property type="entry name" value="PNGase_F-II_N"/>
    <property type="match status" value="1"/>
</dbReference>
<dbReference type="RefSeq" id="WP_380905449.1">
    <property type="nucleotide sequence ID" value="NZ_JBHUEG010000012.1"/>
</dbReference>
<reference evidence="4" key="1">
    <citation type="journal article" date="2019" name="Int. J. Syst. Evol. Microbiol.">
        <title>The Global Catalogue of Microorganisms (GCM) 10K type strain sequencing project: providing services to taxonomists for standard genome sequencing and annotation.</title>
        <authorList>
            <consortium name="The Broad Institute Genomics Platform"/>
            <consortium name="The Broad Institute Genome Sequencing Center for Infectious Disease"/>
            <person name="Wu L."/>
            <person name="Ma J."/>
        </authorList>
    </citation>
    <scope>NUCLEOTIDE SEQUENCE [LARGE SCALE GENOMIC DNA]</scope>
    <source>
        <strain evidence="4">KCTC 42662</strain>
    </source>
</reference>
<dbReference type="Proteomes" id="UP001597545">
    <property type="component" value="Unassembled WGS sequence"/>
</dbReference>
<keyword evidence="2" id="KW-0732">Signal</keyword>